<evidence type="ECO:0000256" key="1">
    <source>
        <dbReference type="ARBA" id="ARBA00011073"/>
    </source>
</evidence>
<dbReference type="Pfam" id="PF24626">
    <property type="entry name" value="SH3_Tf2-1"/>
    <property type="match status" value="1"/>
</dbReference>
<evidence type="ECO:0000256" key="5">
    <source>
        <dbReference type="ARBA" id="ARBA00022825"/>
    </source>
</evidence>
<feature type="domain" description="Inhibitor I9" evidence="10">
    <location>
        <begin position="107"/>
        <end position="176"/>
    </location>
</feature>
<comment type="similarity">
    <text evidence="1 7">Belongs to the peptidase S8 family.</text>
</comment>
<dbReference type="Pfam" id="PF05922">
    <property type="entry name" value="Inhibitor_I9"/>
    <property type="match status" value="1"/>
</dbReference>
<feature type="domain" description="Subtilisin-like protease fibronectin type-III" evidence="11">
    <location>
        <begin position="687"/>
        <end position="787"/>
    </location>
</feature>
<proteinExistence type="inferred from homology"/>
<keyword evidence="15" id="KW-1185">Reference proteome</keyword>
<gene>
    <name evidence="14" type="primary">LOC100831803</name>
    <name evidence="13" type="ORF">BRADI_1g53630v3</name>
</gene>
<keyword evidence="5 7" id="KW-0720">Serine protease</keyword>
<dbReference type="Gene3D" id="3.40.50.200">
    <property type="entry name" value="Peptidase S8/S53 domain"/>
    <property type="match status" value="1"/>
</dbReference>
<evidence type="ECO:0000256" key="8">
    <source>
        <dbReference type="SAM" id="MobiDB-lite"/>
    </source>
</evidence>
<dbReference type="InterPro" id="IPR056924">
    <property type="entry name" value="SH3_Tf2-1"/>
</dbReference>
<evidence type="ECO:0000313" key="15">
    <source>
        <dbReference type="Proteomes" id="UP000008810"/>
    </source>
</evidence>
<dbReference type="ExpressionAtlas" id="A0A2K2DR92">
    <property type="expression patterns" value="baseline"/>
</dbReference>
<dbReference type="OrthoDB" id="206201at2759"/>
<dbReference type="CDD" id="cd04852">
    <property type="entry name" value="Peptidases_S8_3"/>
    <property type="match status" value="1"/>
</dbReference>
<dbReference type="InterPro" id="IPR036852">
    <property type="entry name" value="Peptidase_S8/S53_dom_sf"/>
</dbReference>
<evidence type="ECO:0000256" key="7">
    <source>
        <dbReference type="PROSITE-ProRule" id="PRU01240"/>
    </source>
</evidence>
<dbReference type="InterPro" id="IPR023828">
    <property type="entry name" value="Peptidase_S8_Ser-AS"/>
</dbReference>
<reference evidence="14" key="3">
    <citation type="submission" date="2018-08" db="UniProtKB">
        <authorList>
            <consortium name="EnsemblPlants"/>
        </authorList>
    </citation>
    <scope>IDENTIFICATION</scope>
    <source>
        <strain evidence="14">cv. Bd21</strain>
    </source>
</reference>
<dbReference type="PROSITE" id="PS00138">
    <property type="entry name" value="SUBTILASE_SER"/>
    <property type="match status" value="1"/>
</dbReference>
<organism evidence="13">
    <name type="scientific">Brachypodium distachyon</name>
    <name type="common">Purple false brome</name>
    <name type="synonym">Trachynia distachya</name>
    <dbReference type="NCBI Taxonomy" id="15368"/>
    <lineage>
        <taxon>Eukaryota</taxon>
        <taxon>Viridiplantae</taxon>
        <taxon>Streptophyta</taxon>
        <taxon>Embryophyta</taxon>
        <taxon>Tracheophyta</taxon>
        <taxon>Spermatophyta</taxon>
        <taxon>Magnoliopsida</taxon>
        <taxon>Liliopsida</taxon>
        <taxon>Poales</taxon>
        <taxon>Poaceae</taxon>
        <taxon>BOP clade</taxon>
        <taxon>Pooideae</taxon>
        <taxon>Stipodae</taxon>
        <taxon>Brachypodieae</taxon>
        <taxon>Brachypodium</taxon>
    </lineage>
</organism>
<dbReference type="GO" id="GO:0004252">
    <property type="term" value="F:serine-type endopeptidase activity"/>
    <property type="evidence" value="ECO:0000318"/>
    <property type="project" value="GO_Central"/>
</dbReference>
<evidence type="ECO:0000259" key="12">
    <source>
        <dbReference type="Pfam" id="PF24626"/>
    </source>
</evidence>
<dbReference type="AlphaFoldDB" id="A0A2K2DR92"/>
<feature type="domain" description="Tf2-1-like SH3-like" evidence="12">
    <location>
        <begin position="18"/>
        <end position="80"/>
    </location>
</feature>
<evidence type="ECO:0000313" key="14">
    <source>
        <dbReference type="EnsemblPlants" id="PNT76792"/>
    </source>
</evidence>
<dbReference type="Pfam" id="PF00082">
    <property type="entry name" value="Peptidase_S8"/>
    <property type="match status" value="1"/>
</dbReference>
<sequence length="795" mass="84298">MKHQADKHRQERQFQVGARVYLKLQPYVQSSVAPRANHKLLFKFYGPYTVTARIGSVAYRLALPPGSRIHPVFHVSQLKAALRPSAQIYIVFTARQPAPETLSESAARARIESFHHGLLSDALDDGGGGGSGAPERVVYHYTRSLHGFAARLTQREKNKLAAMDDVLSIHEKATYHPRTTRSWDFLGLPRHNDPKRLLFEKDVIIGMVDSGVWPESESFSDSGLPPPPAKWKGVCSSNFTACNNKIIGARAYKDGVTTLSPRDDDGHGTHTASTAAGRAVPGASMGGFAGGTARSAVPGARLAIYKVCWGDDGCSTADILMAFDDAVADGVDVLSASVGSDFPADYADDLMAVGAFHAMRRGVVTSVAAGNDGPRLGAVTNVAPWVHSVAASTTDRRIVSDLVLLGHGKTISGSSINVFPGIGGRSVLIDPGACGQRELKGKNYKGAILLCGGQSLNEESVHATGADGAIQFRHNTDTAFSFAVPAVRVTKSQYEEIMDYYNSTRLALVSIRNSQARFDATAPRVGFFSSRGPNMITPGILKPDISAPGVDILAAWPESMSVSGSAVDDRQLSYNIISGTSMACPHVTGAAAYVKSVHPDWSPAAVMSALITTATPMSASSTPEAELAYGAGQVNPLHAPYPGLIYDAGEDDYLGLLCAQGYNVTQIATMAGGDFVCPEDGRGSVANLNYPSIAVPILNYGVRFAVDVPRTVTNVGPDDSVYHANVTSVPGIAVSVTPHKLAFSSTEKMNFTVRVSGWLAPVEGTLGASASIVWSDGRHQVRSPIYVFPLSATRG</sequence>
<dbReference type="InterPro" id="IPR034197">
    <property type="entry name" value="Peptidases_S8_3"/>
</dbReference>
<evidence type="ECO:0000259" key="10">
    <source>
        <dbReference type="Pfam" id="PF05922"/>
    </source>
</evidence>
<dbReference type="Gene3D" id="3.50.30.30">
    <property type="match status" value="1"/>
</dbReference>
<dbReference type="SUPFAM" id="SSF52743">
    <property type="entry name" value="Subtilisin-like"/>
    <property type="match status" value="1"/>
</dbReference>
<protein>
    <submittedName>
        <fullName evidence="13 14">Uncharacterized protein</fullName>
    </submittedName>
</protein>
<dbReference type="Gramene" id="PNT76792">
    <property type="protein sequence ID" value="PNT76792"/>
    <property type="gene ID" value="BRADI_1g53630v3"/>
</dbReference>
<dbReference type="PRINTS" id="PR00723">
    <property type="entry name" value="SUBTILISIN"/>
</dbReference>
<evidence type="ECO:0000313" key="13">
    <source>
        <dbReference type="EMBL" id="PNT76792.1"/>
    </source>
</evidence>
<feature type="region of interest" description="Disordered" evidence="8">
    <location>
        <begin position="259"/>
        <end position="278"/>
    </location>
</feature>
<dbReference type="InterPro" id="IPR045051">
    <property type="entry name" value="SBT"/>
</dbReference>
<dbReference type="CDD" id="cd02120">
    <property type="entry name" value="PA_subtilisin_like"/>
    <property type="match status" value="1"/>
</dbReference>
<dbReference type="InterPro" id="IPR000209">
    <property type="entry name" value="Peptidase_S8/S53_dom"/>
</dbReference>
<dbReference type="Gene3D" id="3.30.70.80">
    <property type="entry name" value="Peptidase S8 propeptide/proteinase inhibitor I9"/>
    <property type="match status" value="1"/>
</dbReference>
<evidence type="ECO:0000259" key="11">
    <source>
        <dbReference type="Pfam" id="PF17766"/>
    </source>
</evidence>
<feature type="domain" description="Peptidase S8/S53" evidence="9">
    <location>
        <begin position="201"/>
        <end position="632"/>
    </location>
</feature>
<dbReference type="InterPro" id="IPR041469">
    <property type="entry name" value="Subtilisin-like_FN3"/>
</dbReference>
<dbReference type="InterPro" id="IPR010259">
    <property type="entry name" value="S8pro/Inhibitor_I9"/>
</dbReference>
<keyword evidence="2 7" id="KW-0645">Protease</keyword>
<reference evidence="13" key="2">
    <citation type="submission" date="2017-06" db="EMBL/GenBank/DDBJ databases">
        <title>WGS assembly of Brachypodium distachyon.</title>
        <authorList>
            <consortium name="The International Brachypodium Initiative"/>
            <person name="Lucas S."/>
            <person name="Harmon-Smith M."/>
            <person name="Lail K."/>
            <person name="Tice H."/>
            <person name="Grimwood J."/>
            <person name="Bruce D."/>
            <person name="Barry K."/>
            <person name="Shu S."/>
            <person name="Lindquist E."/>
            <person name="Wang M."/>
            <person name="Pitluck S."/>
            <person name="Vogel J.P."/>
            <person name="Garvin D.F."/>
            <person name="Mockler T.C."/>
            <person name="Schmutz J."/>
            <person name="Rokhsar D."/>
            <person name="Bevan M.W."/>
        </authorList>
    </citation>
    <scope>NUCLEOTIDE SEQUENCE</scope>
    <source>
        <strain evidence="13">Bd21</strain>
    </source>
</reference>
<dbReference type="GO" id="GO:0005576">
    <property type="term" value="C:extracellular region"/>
    <property type="evidence" value="ECO:0000318"/>
    <property type="project" value="GO_Central"/>
</dbReference>
<dbReference type="Gene3D" id="2.60.40.2310">
    <property type="match status" value="1"/>
</dbReference>
<dbReference type="GO" id="GO:0006508">
    <property type="term" value="P:proteolysis"/>
    <property type="evidence" value="ECO:0007669"/>
    <property type="project" value="UniProtKB-KW"/>
</dbReference>
<dbReference type="Pfam" id="PF17766">
    <property type="entry name" value="fn3_6"/>
    <property type="match status" value="1"/>
</dbReference>
<dbReference type="Proteomes" id="UP000008810">
    <property type="component" value="Chromosome 1"/>
</dbReference>
<feature type="active site" description="Charge relay system" evidence="6 7">
    <location>
        <position position="209"/>
    </location>
</feature>
<accession>A0A2K2DR92</accession>
<dbReference type="EMBL" id="CM000880">
    <property type="protein sequence ID" value="PNT76792.1"/>
    <property type="molecule type" value="Genomic_DNA"/>
</dbReference>
<dbReference type="PROSITE" id="PS51892">
    <property type="entry name" value="SUBTILASE"/>
    <property type="match status" value="1"/>
</dbReference>
<feature type="active site" description="Charge relay system" evidence="6 7">
    <location>
        <position position="581"/>
    </location>
</feature>
<reference evidence="13 14" key="1">
    <citation type="journal article" date="2010" name="Nature">
        <title>Genome sequencing and analysis of the model grass Brachypodium distachyon.</title>
        <authorList>
            <consortium name="International Brachypodium Initiative"/>
        </authorList>
    </citation>
    <scope>NUCLEOTIDE SEQUENCE [LARGE SCALE GENOMIC DNA]</scope>
    <source>
        <strain evidence="13 14">Bd21</strain>
    </source>
</reference>
<evidence type="ECO:0000256" key="6">
    <source>
        <dbReference type="PIRSR" id="PIRSR615500-1"/>
    </source>
</evidence>
<keyword evidence="4 7" id="KW-0378">Hydrolase</keyword>
<name>A0A2K2DR92_BRADI</name>
<feature type="active site" description="Charge relay system" evidence="6 7">
    <location>
        <position position="267"/>
    </location>
</feature>
<evidence type="ECO:0000256" key="4">
    <source>
        <dbReference type="ARBA" id="ARBA00022801"/>
    </source>
</evidence>
<evidence type="ECO:0000256" key="3">
    <source>
        <dbReference type="ARBA" id="ARBA00022729"/>
    </source>
</evidence>
<evidence type="ECO:0000259" key="9">
    <source>
        <dbReference type="Pfam" id="PF00082"/>
    </source>
</evidence>
<evidence type="ECO:0000256" key="2">
    <source>
        <dbReference type="ARBA" id="ARBA00022670"/>
    </source>
</evidence>
<dbReference type="InterPro" id="IPR037045">
    <property type="entry name" value="S8pro/Inhibitor_I9_sf"/>
</dbReference>
<dbReference type="InterPro" id="IPR015500">
    <property type="entry name" value="Peptidase_S8_subtilisin-rel"/>
</dbReference>
<keyword evidence="3" id="KW-0732">Signal</keyword>
<dbReference type="EnsemblPlants" id="PNT76792">
    <property type="protein sequence ID" value="PNT76792"/>
    <property type="gene ID" value="BRADI_1g53630v3"/>
</dbReference>
<dbReference type="PANTHER" id="PTHR10795">
    <property type="entry name" value="PROPROTEIN CONVERTASE SUBTILISIN/KEXIN"/>
    <property type="match status" value="1"/>
</dbReference>